<sequence>MARMPVWRLGAVPSLGARRVPVTALMPELSAHRLKRALAVGGLLVAGWLLALVFGASGAAHAAADAGGLPSFHTQTSDRLTGSLGDGFPPVSDDNAEAPDNAEAMAGRHVDGLTGQSRPGFPAPSSAEFGVGLNGVVPQAGGGHGPFGPGDLARSDIDPRVTAQRRPPVCACSPVVRTAADEPSFSPD</sequence>
<evidence type="ECO:0000313" key="3">
    <source>
        <dbReference type="Proteomes" id="UP000606172"/>
    </source>
</evidence>
<name>A0A919RJ03_9ACTN</name>
<accession>A0A919RJ03</accession>
<organism evidence="2 3">
    <name type="scientific">Sinosporangium siamense</name>
    <dbReference type="NCBI Taxonomy" id="1367973"/>
    <lineage>
        <taxon>Bacteria</taxon>
        <taxon>Bacillati</taxon>
        <taxon>Actinomycetota</taxon>
        <taxon>Actinomycetes</taxon>
        <taxon>Streptosporangiales</taxon>
        <taxon>Streptosporangiaceae</taxon>
        <taxon>Sinosporangium</taxon>
    </lineage>
</organism>
<dbReference type="Proteomes" id="UP000606172">
    <property type="component" value="Unassembled WGS sequence"/>
</dbReference>
<proteinExistence type="predicted"/>
<gene>
    <name evidence="2" type="ORF">Ssi02_49770</name>
</gene>
<evidence type="ECO:0000256" key="1">
    <source>
        <dbReference type="SAM" id="MobiDB-lite"/>
    </source>
</evidence>
<keyword evidence="3" id="KW-1185">Reference proteome</keyword>
<dbReference type="AlphaFoldDB" id="A0A919RJ03"/>
<evidence type="ECO:0000313" key="2">
    <source>
        <dbReference type="EMBL" id="GII94746.1"/>
    </source>
</evidence>
<feature type="region of interest" description="Disordered" evidence="1">
    <location>
        <begin position="132"/>
        <end position="167"/>
    </location>
</feature>
<comment type="caution">
    <text evidence="2">The sequence shown here is derived from an EMBL/GenBank/DDBJ whole genome shotgun (WGS) entry which is preliminary data.</text>
</comment>
<protein>
    <submittedName>
        <fullName evidence="2">Uncharacterized protein</fullName>
    </submittedName>
</protein>
<reference evidence="2" key="1">
    <citation type="submission" date="2021-01" db="EMBL/GenBank/DDBJ databases">
        <title>Whole genome shotgun sequence of Sinosporangium siamense NBRC 109515.</title>
        <authorList>
            <person name="Komaki H."/>
            <person name="Tamura T."/>
        </authorList>
    </citation>
    <scope>NUCLEOTIDE SEQUENCE</scope>
    <source>
        <strain evidence="2">NBRC 109515</strain>
    </source>
</reference>
<dbReference type="EMBL" id="BOOW01000030">
    <property type="protein sequence ID" value="GII94746.1"/>
    <property type="molecule type" value="Genomic_DNA"/>
</dbReference>